<dbReference type="PROSITE" id="PS00126">
    <property type="entry name" value="PDEASE_I_1"/>
    <property type="match status" value="1"/>
</dbReference>
<keyword evidence="9" id="KW-1185">Reference proteome</keyword>
<dbReference type="InterPro" id="IPR036971">
    <property type="entry name" value="PDEase_catalytic_dom_sf"/>
</dbReference>
<feature type="domain" description="PDEase" evidence="7">
    <location>
        <begin position="198"/>
        <end position="528"/>
    </location>
</feature>
<feature type="binding site" evidence="5">
    <location>
        <position position="316"/>
    </location>
    <ligand>
        <name>Zn(2+)</name>
        <dbReference type="ChEBI" id="CHEBI:29105"/>
        <label>1</label>
    </ligand>
</feature>
<dbReference type="InterPro" id="IPR002073">
    <property type="entry name" value="PDEase_catalytic_dom"/>
</dbReference>
<dbReference type="PRINTS" id="PR00387">
    <property type="entry name" value="PDIESTERASE1"/>
</dbReference>
<dbReference type="OrthoDB" id="546632at2759"/>
<evidence type="ECO:0000313" key="9">
    <source>
        <dbReference type="Proteomes" id="UP000053237"/>
    </source>
</evidence>
<evidence type="ECO:0000259" key="7">
    <source>
        <dbReference type="PROSITE" id="PS51845"/>
    </source>
</evidence>
<organism evidence="8 9">
    <name type="scientific">Albugo candida</name>
    <dbReference type="NCBI Taxonomy" id="65357"/>
    <lineage>
        <taxon>Eukaryota</taxon>
        <taxon>Sar</taxon>
        <taxon>Stramenopiles</taxon>
        <taxon>Oomycota</taxon>
        <taxon>Peronosporomycetes</taxon>
        <taxon>Albuginales</taxon>
        <taxon>Albuginaceae</taxon>
        <taxon>Albugo</taxon>
    </lineage>
</organism>
<protein>
    <recommendedName>
        <fullName evidence="6">Phosphodiesterase</fullName>
        <ecNumber evidence="6">3.1.4.-</ecNumber>
    </recommendedName>
</protein>
<evidence type="ECO:0000256" key="5">
    <source>
        <dbReference type="PIRSR" id="PIRSR623088-3"/>
    </source>
</evidence>
<evidence type="ECO:0000256" key="6">
    <source>
        <dbReference type="RuleBase" id="RU363067"/>
    </source>
</evidence>
<feature type="binding site" evidence="4">
    <location>
        <position position="317"/>
    </location>
    <ligand>
        <name>AMP</name>
        <dbReference type="ChEBI" id="CHEBI:456215"/>
    </ligand>
</feature>
<comment type="similarity">
    <text evidence="6">Belongs to the cyclic nucleotide phosphodiesterase family.</text>
</comment>
<evidence type="ECO:0000256" key="4">
    <source>
        <dbReference type="PIRSR" id="PIRSR623088-2"/>
    </source>
</evidence>
<dbReference type="GO" id="GO:0004114">
    <property type="term" value="F:3',5'-cyclic-nucleotide phosphodiesterase activity"/>
    <property type="evidence" value="ECO:0007669"/>
    <property type="project" value="InterPro"/>
</dbReference>
<feature type="binding site" evidence="4">
    <location>
        <position position="484"/>
    </location>
    <ligand>
        <name>AMP</name>
        <dbReference type="ChEBI" id="CHEBI:456215"/>
    </ligand>
</feature>
<dbReference type="EC" id="3.1.4.-" evidence="6"/>
<dbReference type="InParanoid" id="A0A024GEK7"/>
<dbReference type="PANTHER" id="PTHR11347">
    <property type="entry name" value="CYCLIC NUCLEOTIDE PHOSPHODIESTERASE"/>
    <property type="match status" value="1"/>
</dbReference>
<dbReference type="STRING" id="65357.A0A024GEK7"/>
<feature type="binding site" evidence="4">
    <location>
        <position position="429"/>
    </location>
    <ligand>
        <name>AMP</name>
        <dbReference type="ChEBI" id="CHEBI:456215"/>
    </ligand>
</feature>
<feature type="binding site" evidence="5">
    <location>
        <position position="317"/>
    </location>
    <ligand>
        <name>Zn(2+)</name>
        <dbReference type="ChEBI" id="CHEBI:29105"/>
        <label>1</label>
    </ligand>
</feature>
<comment type="cofactor">
    <cofactor evidence="6">
        <name>a divalent metal cation</name>
        <dbReference type="ChEBI" id="CHEBI:60240"/>
    </cofactor>
    <text evidence="6">Binds 2 divalent metal cations per subunit. Site 1 may preferentially bind zinc ions, while site 2 has a preference for magnesium and/or manganese ions.</text>
</comment>
<feature type="binding site" evidence="4">
    <location>
        <begin position="276"/>
        <end position="280"/>
    </location>
    <ligand>
        <name>AMP</name>
        <dbReference type="ChEBI" id="CHEBI:456215"/>
    </ligand>
</feature>
<dbReference type="AlphaFoldDB" id="A0A024GEK7"/>
<evidence type="ECO:0000256" key="1">
    <source>
        <dbReference type="ARBA" id="ARBA00022723"/>
    </source>
</evidence>
<dbReference type="Proteomes" id="UP000053237">
    <property type="component" value="Unassembled WGS sequence"/>
</dbReference>
<dbReference type="GO" id="GO:0046872">
    <property type="term" value="F:metal ion binding"/>
    <property type="evidence" value="ECO:0007669"/>
    <property type="project" value="UniProtKB-KW"/>
</dbReference>
<reference evidence="8 9" key="1">
    <citation type="submission" date="2012-05" db="EMBL/GenBank/DDBJ databases">
        <title>Recombination and specialization in a pathogen metapopulation.</title>
        <authorList>
            <person name="Gardiner A."/>
            <person name="Kemen E."/>
            <person name="Schultz-Larsen T."/>
            <person name="MacLean D."/>
            <person name="Van Oosterhout C."/>
            <person name="Jones J.D.G."/>
        </authorList>
    </citation>
    <scope>NUCLEOTIDE SEQUENCE [LARGE SCALE GENOMIC DNA]</scope>
    <source>
        <strain evidence="8 9">Ac Nc2</strain>
    </source>
</reference>
<dbReference type="Gene3D" id="1.10.1300.10">
    <property type="entry name" value="3'5'-cyclic nucleotide phosphodiesterase, catalytic domain"/>
    <property type="match status" value="1"/>
</dbReference>
<dbReference type="GO" id="GO:0007165">
    <property type="term" value="P:signal transduction"/>
    <property type="evidence" value="ECO:0007669"/>
    <property type="project" value="InterPro"/>
</dbReference>
<sequence>MDTLTKEFTSELLYSKSRSTSTSTDYIDSVGYGLECPHTWLPLSKSRSSLDITHNSTDVFLSRRKSLQSFPQSATLLTQVPNNVSWFQVNSVSSTEFTGFQTWAFNSKLLKECMHQSAPNLLPYQSKLSDSKGRNAASLTDSLSWEELCDEQVVEEEAATWNKNELLLSCGPQKRTRDQISSSSKLGDASIIRICQKLAVDQQHIQQVVEIVNVQIGTREMNMPQLASLLGDQLFPFLGILACEDLDLMNDYVDQEALVNLFRHIQGRYMAENPFHNACHAADVMHTMYTLLASTNLRTRISPHMHVAAILASVMHDIEHVGLTNDFLVKSDHTIAKKYVSKSPMETMHAKLANSLLRDEKFPLLDRFSINQREEIIQAVEETILSTALCSQQEMLKQVRKMDFSSKNANPLAFKSQLCLLRLVLHISDIGQTMKPFAIHRMWSERLNEENFLQGDMDRKLRLSITSTCCDRRRWDHKQFCDSQIDFLHAFALPAIQTLDDIPWMHVDAYVRGIKENIAQWRRCSIEC</sequence>
<dbReference type="Pfam" id="PF00233">
    <property type="entry name" value="PDEase_I"/>
    <property type="match status" value="1"/>
</dbReference>
<accession>A0A024GEK7</accession>
<name>A0A024GEK7_9STRA</name>
<evidence type="ECO:0000256" key="2">
    <source>
        <dbReference type="ARBA" id="ARBA00022801"/>
    </source>
</evidence>
<keyword evidence="1 5" id="KW-0479">Metal-binding</keyword>
<feature type="binding site" evidence="5">
    <location>
        <position position="429"/>
    </location>
    <ligand>
        <name>Zn(2+)</name>
        <dbReference type="ChEBI" id="CHEBI:29105"/>
        <label>1</label>
    </ligand>
</feature>
<feature type="active site" description="Proton donor" evidence="3">
    <location>
        <position position="276"/>
    </location>
</feature>
<gene>
    <name evidence="8" type="ORF">BN9_055950</name>
</gene>
<evidence type="ECO:0000313" key="8">
    <source>
        <dbReference type="EMBL" id="CCI44771.1"/>
    </source>
</evidence>
<feature type="binding site" evidence="5">
    <location>
        <position position="317"/>
    </location>
    <ligand>
        <name>Zn(2+)</name>
        <dbReference type="ChEBI" id="CHEBI:29105"/>
        <label>2</label>
    </ligand>
</feature>
<proteinExistence type="inferred from homology"/>
<comment type="caution">
    <text evidence="8">The sequence shown here is derived from an EMBL/GenBank/DDBJ whole genome shotgun (WGS) entry which is preliminary data.</text>
</comment>
<evidence type="ECO:0000256" key="3">
    <source>
        <dbReference type="PIRSR" id="PIRSR623088-1"/>
    </source>
</evidence>
<dbReference type="EMBL" id="CAIX01000079">
    <property type="protein sequence ID" value="CCI44771.1"/>
    <property type="molecule type" value="Genomic_DNA"/>
</dbReference>
<feature type="binding site" evidence="5">
    <location>
        <position position="280"/>
    </location>
    <ligand>
        <name>Zn(2+)</name>
        <dbReference type="ChEBI" id="CHEBI:29105"/>
        <label>1</label>
    </ligand>
</feature>
<dbReference type="PROSITE" id="PS51845">
    <property type="entry name" value="PDEASE_I_2"/>
    <property type="match status" value="1"/>
</dbReference>
<dbReference type="InterPro" id="IPR023174">
    <property type="entry name" value="PDEase_CS"/>
</dbReference>
<keyword evidence="2 6" id="KW-0378">Hydrolase</keyword>
<dbReference type="InterPro" id="IPR023088">
    <property type="entry name" value="PDEase"/>
</dbReference>
<dbReference type="SUPFAM" id="SSF109604">
    <property type="entry name" value="HD-domain/PDEase-like"/>
    <property type="match status" value="1"/>
</dbReference>